<name>A0A938YEY1_9ACTN</name>
<evidence type="ECO:0000256" key="2">
    <source>
        <dbReference type="SAM" id="Coils"/>
    </source>
</evidence>
<dbReference type="PRINTS" id="PR00040">
    <property type="entry name" value="HTHMERR"/>
</dbReference>
<dbReference type="SUPFAM" id="SSF46955">
    <property type="entry name" value="Putative DNA-binding domain"/>
    <property type="match status" value="1"/>
</dbReference>
<gene>
    <name evidence="4" type="ORF">JL106_04460</name>
</gene>
<evidence type="ECO:0000259" key="3">
    <source>
        <dbReference type="PROSITE" id="PS50937"/>
    </source>
</evidence>
<dbReference type="PANTHER" id="PTHR30204:SF97">
    <property type="entry name" value="MERR FAMILY REGULATORY PROTEIN"/>
    <property type="match status" value="1"/>
</dbReference>
<dbReference type="Gene3D" id="1.10.1660.10">
    <property type="match status" value="1"/>
</dbReference>
<evidence type="ECO:0000313" key="4">
    <source>
        <dbReference type="EMBL" id="MBM9466533.1"/>
    </source>
</evidence>
<dbReference type="GO" id="GO:0003677">
    <property type="term" value="F:DNA binding"/>
    <property type="evidence" value="ECO:0007669"/>
    <property type="project" value="UniProtKB-KW"/>
</dbReference>
<dbReference type="PROSITE" id="PS00552">
    <property type="entry name" value="HTH_MERR_1"/>
    <property type="match status" value="1"/>
</dbReference>
<proteinExistence type="predicted"/>
<protein>
    <submittedName>
        <fullName evidence="4">MerR family transcriptional regulator</fullName>
    </submittedName>
</protein>
<evidence type="ECO:0000256" key="1">
    <source>
        <dbReference type="ARBA" id="ARBA00023125"/>
    </source>
</evidence>
<dbReference type="SMART" id="SM00422">
    <property type="entry name" value="HTH_MERR"/>
    <property type="match status" value="1"/>
</dbReference>
<dbReference type="PROSITE" id="PS50937">
    <property type="entry name" value="HTH_MERR_2"/>
    <property type="match status" value="1"/>
</dbReference>
<keyword evidence="1" id="KW-0238">DNA-binding</keyword>
<dbReference type="EMBL" id="JAERWK010000006">
    <property type="protein sequence ID" value="MBM9466533.1"/>
    <property type="molecule type" value="Genomic_DNA"/>
</dbReference>
<accession>A0A938YEY1</accession>
<feature type="domain" description="HTH merR-type" evidence="3">
    <location>
        <begin position="1"/>
        <end position="68"/>
    </location>
</feature>
<comment type="caution">
    <text evidence="4">The sequence shown here is derived from an EMBL/GenBank/DDBJ whole genome shotgun (WGS) entry which is preliminary data.</text>
</comment>
<evidence type="ECO:0000313" key="5">
    <source>
        <dbReference type="Proteomes" id="UP000663792"/>
    </source>
</evidence>
<dbReference type="InterPro" id="IPR009061">
    <property type="entry name" value="DNA-bd_dom_put_sf"/>
</dbReference>
<dbReference type="InterPro" id="IPR000551">
    <property type="entry name" value="MerR-type_HTH_dom"/>
</dbReference>
<keyword evidence="5" id="KW-1185">Reference proteome</keyword>
<dbReference type="GO" id="GO:0003700">
    <property type="term" value="F:DNA-binding transcription factor activity"/>
    <property type="evidence" value="ECO:0007669"/>
    <property type="project" value="InterPro"/>
</dbReference>
<feature type="coiled-coil region" evidence="2">
    <location>
        <begin position="79"/>
        <end position="106"/>
    </location>
</feature>
<dbReference type="Proteomes" id="UP000663792">
    <property type="component" value="Unassembled WGS sequence"/>
</dbReference>
<dbReference type="AlphaFoldDB" id="A0A938YEY1"/>
<keyword evidence="2" id="KW-0175">Coiled coil</keyword>
<reference evidence="4" key="1">
    <citation type="submission" date="2021-01" db="EMBL/GenBank/DDBJ databases">
        <title>YIM 132084 draft genome.</title>
        <authorList>
            <person name="An D."/>
        </authorList>
    </citation>
    <scope>NUCLEOTIDE SEQUENCE</scope>
    <source>
        <strain evidence="4">YIM 132084</strain>
    </source>
</reference>
<dbReference type="InterPro" id="IPR047057">
    <property type="entry name" value="MerR_fam"/>
</dbReference>
<sequence length="149" mass="16450">MRIGDLAERSGVSTRSLRYYEEQGLVPAFRTAGGHREYDESDVGRVRFVQLLFSAGLPSRAIVQILPFLDTGIATAAMRQRLDDEHDRIQRQIDELTLARDRLAELRTIAADSAGGRSAQECRLAAEAAVTCSRRSADRRTSETPVSAS</sequence>
<dbReference type="PANTHER" id="PTHR30204">
    <property type="entry name" value="REDOX-CYCLING DRUG-SENSING TRANSCRIPTIONAL ACTIVATOR SOXR"/>
    <property type="match status" value="1"/>
</dbReference>
<dbReference type="RefSeq" id="WP_205259496.1">
    <property type="nucleotide sequence ID" value="NZ_JAERWK010000006.1"/>
</dbReference>
<dbReference type="Pfam" id="PF13411">
    <property type="entry name" value="MerR_1"/>
    <property type="match status" value="1"/>
</dbReference>
<organism evidence="4 5">
    <name type="scientific">Nakamurella leprariae</name>
    <dbReference type="NCBI Taxonomy" id="2803911"/>
    <lineage>
        <taxon>Bacteria</taxon>
        <taxon>Bacillati</taxon>
        <taxon>Actinomycetota</taxon>
        <taxon>Actinomycetes</taxon>
        <taxon>Nakamurellales</taxon>
        <taxon>Nakamurellaceae</taxon>
        <taxon>Nakamurella</taxon>
    </lineage>
</organism>